<reference evidence="11" key="1">
    <citation type="submission" date="2022-11" db="EMBL/GenBank/DDBJ databases">
        <title>Chromosomal genome sequence assembly and mating type (MAT) locus characterization of the leprose asexual lichenized fungus Lepraria neglecta (Nyl.) Erichsen.</title>
        <authorList>
            <person name="Allen J.L."/>
            <person name="Pfeffer B."/>
        </authorList>
    </citation>
    <scope>NUCLEOTIDE SEQUENCE</scope>
    <source>
        <strain evidence="11">Allen 5258</strain>
    </source>
</reference>
<feature type="compositionally biased region" description="Basic and acidic residues" evidence="7">
    <location>
        <begin position="23"/>
        <end position="32"/>
    </location>
</feature>
<feature type="region of interest" description="Disordered" evidence="7">
    <location>
        <begin position="610"/>
        <end position="632"/>
    </location>
</feature>
<dbReference type="Pfam" id="PF03835">
    <property type="entry name" value="Rad4"/>
    <property type="match status" value="1"/>
</dbReference>
<keyword evidence="12" id="KW-1185">Reference proteome</keyword>
<feature type="compositionally biased region" description="Polar residues" evidence="7">
    <location>
        <begin position="341"/>
        <end position="350"/>
    </location>
</feature>
<dbReference type="GO" id="GO:0003697">
    <property type="term" value="F:single-stranded DNA binding"/>
    <property type="evidence" value="ECO:0007669"/>
    <property type="project" value="TreeGrafter"/>
</dbReference>
<name>A0AAE0DMK1_9LECA</name>
<feature type="compositionally biased region" description="Low complexity" evidence="7">
    <location>
        <begin position="1"/>
        <end position="21"/>
    </location>
</feature>
<dbReference type="Pfam" id="PF10404">
    <property type="entry name" value="BHD_2"/>
    <property type="match status" value="1"/>
</dbReference>
<dbReference type="GO" id="GO:0071942">
    <property type="term" value="C:XPC complex"/>
    <property type="evidence" value="ECO:0007669"/>
    <property type="project" value="TreeGrafter"/>
</dbReference>
<dbReference type="InterPro" id="IPR042488">
    <property type="entry name" value="Rad4_BHD3_sf"/>
</dbReference>
<evidence type="ECO:0000256" key="5">
    <source>
        <dbReference type="ARBA" id="ARBA00023242"/>
    </source>
</evidence>
<comment type="caution">
    <text evidence="11">The sequence shown here is derived from an EMBL/GenBank/DDBJ whole genome shotgun (WGS) entry which is preliminary data.</text>
</comment>
<evidence type="ECO:0000256" key="4">
    <source>
        <dbReference type="ARBA" id="ARBA00023204"/>
    </source>
</evidence>
<evidence type="ECO:0000313" key="11">
    <source>
        <dbReference type="EMBL" id="KAK3175337.1"/>
    </source>
</evidence>
<dbReference type="InterPro" id="IPR036985">
    <property type="entry name" value="Transglutaminase-like_sf"/>
</dbReference>
<feature type="region of interest" description="Disordered" evidence="7">
    <location>
        <begin position="1007"/>
        <end position="1069"/>
    </location>
</feature>
<dbReference type="EMBL" id="JASNWA010000006">
    <property type="protein sequence ID" value="KAK3175337.1"/>
    <property type="molecule type" value="Genomic_DNA"/>
</dbReference>
<dbReference type="GO" id="GO:0003684">
    <property type="term" value="F:damaged DNA binding"/>
    <property type="evidence" value="ECO:0007669"/>
    <property type="project" value="InterPro"/>
</dbReference>
<evidence type="ECO:0000256" key="2">
    <source>
        <dbReference type="ARBA" id="ARBA00009525"/>
    </source>
</evidence>
<keyword evidence="3" id="KW-0227">DNA damage</keyword>
<dbReference type="GO" id="GO:0006298">
    <property type="term" value="P:mismatch repair"/>
    <property type="evidence" value="ECO:0007669"/>
    <property type="project" value="TreeGrafter"/>
</dbReference>
<organism evidence="11 12">
    <name type="scientific">Lepraria neglecta</name>
    <dbReference type="NCBI Taxonomy" id="209136"/>
    <lineage>
        <taxon>Eukaryota</taxon>
        <taxon>Fungi</taxon>
        <taxon>Dikarya</taxon>
        <taxon>Ascomycota</taxon>
        <taxon>Pezizomycotina</taxon>
        <taxon>Lecanoromycetes</taxon>
        <taxon>OSLEUM clade</taxon>
        <taxon>Lecanoromycetidae</taxon>
        <taxon>Lecanorales</taxon>
        <taxon>Lecanorineae</taxon>
        <taxon>Stereocaulaceae</taxon>
        <taxon>Lepraria</taxon>
    </lineage>
</organism>
<sequence length="1069" mass="118891">MARGGASKSAKSKATGKAPAKNDIPDVYREMLADAVTSSPVQTSDDERPLKRLRMGGRIVTQVHDDPASHHSDQGSKIGNDSDLDELFEDVKPVKQRIVQTESEDSAASDMEWEEVNLRENVRQEGTPGYEAKESGELNLVLGRESQGRESAGYGWPKRKPITVEEKRLRLEIHKMHVCSLMAHAYLRNHWCNDRKVHLALKSLLTKKTVSYLNPDESKSQFQRSRSFMDGLTQASEAFRLKFKITARGLSKPRWADSPEALAQMQPPADIDLPMQLSDFRDAAISLRASRDVGAQMICALLRSVGVNARLVCSLLPLPFQPAQKINLQQARHGAPRGLENNRQNTPTEESGSDDRSDGPASAERNIGSSGGRTRFEAAGLESAGKMKRSTSPEAQLAGVPLRRIKSPRKPIRESKYPVYWVEAFNEAVQKWVPIDPLVTRTIAKPSKFEPPAGEPENSMSYVIAFEDNGSARDVTRRYTKAYNAKTRRDRVEVTNGGERWWRRVMKMYRRLHPLDRDQVENAELAAKEAAEPMPKNMQDFKDHPYYAIERHLKRHEVIHPKREVGKVGAGRAANTNALEPIYRRRDVHMVKSAGKWYRMGREIKPGEQPLKRVPARRTRDVSLEPEDQDADDTGTALYAAHQTTLYSAPPVKNGRIPKNVYGNLDVYASSMVPPGGTHIPHPETARAARIIGIDYADAVTGFTFKGRHGTAITNGAVVASEYREAVEEVIRAFHHEKARIEEEKRSAEALRIWKRLLAGLRIRERIEGYDIEGERDAKTREEMEDIDEDDDEDEGGGFLPDRDDEDFAQPTAGGVFSPQALPNGVDDEGGGFFAEESGEDSNSQGDLLSTERQARDPFLTNTEDDDGGGFLINDSDADAEEALRETSIHDFDDPKSRTTRESAAQPAAKHAGVQEASEKGGGFIPDEINTNKQPPQTDVPVETYSGDILYHKATPSPQKRFQNETSPEPAFPNLPDAELEEARMLQELYETRGMAQYLTGVQATSETPMNAAADDGHLPLHQDSISASPPKSEPMADDSYALDSPESDKSSLVSEDPEDEDADPEWLA</sequence>
<dbReference type="Gene3D" id="3.30.70.2460">
    <property type="entry name" value="Rad4, beta-hairpin domain BHD3"/>
    <property type="match status" value="1"/>
</dbReference>
<feature type="compositionally biased region" description="Polar residues" evidence="7">
    <location>
        <begin position="956"/>
        <end position="967"/>
    </location>
</feature>
<evidence type="ECO:0000256" key="1">
    <source>
        <dbReference type="ARBA" id="ARBA00004123"/>
    </source>
</evidence>
<feature type="compositionally biased region" description="Basic and acidic residues" evidence="7">
    <location>
        <begin position="882"/>
        <end position="901"/>
    </location>
</feature>
<evidence type="ECO:0000259" key="8">
    <source>
        <dbReference type="SMART" id="SM01030"/>
    </source>
</evidence>
<dbReference type="Gene3D" id="2.20.20.110">
    <property type="entry name" value="Rad4, beta-hairpin domain BHD1"/>
    <property type="match status" value="1"/>
</dbReference>
<dbReference type="AlphaFoldDB" id="A0AAE0DMK1"/>
<accession>A0AAE0DMK1</accession>
<dbReference type="GO" id="GO:0005737">
    <property type="term" value="C:cytoplasm"/>
    <property type="evidence" value="ECO:0007669"/>
    <property type="project" value="TreeGrafter"/>
</dbReference>
<dbReference type="InterPro" id="IPR018328">
    <property type="entry name" value="Rad4_beta-hairpin_dom3"/>
</dbReference>
<dbReference type="InterPro" id="IPR018326">
    <property type="entry name" value="Rad4_beta-hairpin_dom1"/>
</dbReference>
<gene>
    <name evidence="11" type="ORF">OEA41_002584</name>
</gene>
<dbReference type="PANTHER" id="PTHR12135:SF0">
    <property type="entry name" value="DNA REPAIR PROTEIN COMPLEMENTING XP-C CELLS"/>
    <property type="match status" value="1"/>
</dbReference>
<keyword evidence="5" id="KW-0539">Nucleus</keyword>
<dbReference type="InterPro" id="IPR018325">
    <property type="entry name" value="Rad4/PNGase_transGLS-fold"/>
</dbReference>
<comment type="subcellular location">
    <subcellularLocation>
        <location evidence="1">Nucleus</location>
    </subcellularLocation>
</comment>
<dbReference type="Gene3D" id="3.90.260.10">
    <property type="entry name" value="Transglutaminase-like"/>
    <property type="match status" value="1"/>
</dbReference>
<feature type="compositionally biased region" description="Basic and acidic residues" evidence="7">
    <location>
        <begin position="63"/>
        <end position="74"/>
    </location>
</feature>
<feature type="region of interest" description="Disordered" evidence="7">
    <location>
        <begin position="1"/>
        <end position="82"/>
    </location>
</feature>
<feature type="compositionally biased region" description="Acidic residues" evidence="7">
    <location>
        <begin position="1056"/>
        <end position="1069"/>
    </location>
</feature>
<evidence type="ECO:0000259" key="9">
    <source>
        <dbReference type="SMART" id="SM01031"/>
    </source>
</evidence>
<keyword evidence="6" id="KW-0175">Coiled coil</keyword>
<dbReference type="PANTHER" id="PTHR12135">
    <property type="entry name" value="DNA REPAIR PROTEIN XP-C / RAD4"/>
    <property type="match status" value="1"/>
</dbReference>
<keyword evidence="4" id="KW-0234">DNA repair</keyword>
<feature type="domain" description="Rad4 beta-hairpin" evidence="9">
    <location>
        <begin position="591"/>
        <end position="650"/>
    </location>
</feature>
<feature type="region of interest" description="Disordered" evidence="7">
    <location>
        <begin position="776"/>
        <end position="977"/>
    </location>
</feature>
<feature type="compositionally biased region" description="Acidic residues" evidence="7">
    <location>
        <begin position="783"/>
        <end position="796"/>
    </location>
</feature>
<dbReference type="Pfam" id="PF10405">
    <property type="entry name" value="BHD_3"/>
    <property type="match status" value="1"/>
</dbReference>
<protein>
    <recommendedName>
        <fullName evidence="13">Rad4-domain-containing protein</fullName>
    </recommendedName>
</protein>
<dbReference type="Pfam" id="PF10403">
    <property type="entry name" value="BHD_1"/>
    <property type="match status" value="1"/>
</dbReference>
<dbReference type="SUPFAM" id="SSF54001">
    <property type="entry name" value="Cysteine proteinases"/>
    <property type="match status" value="1"/>
</dbReference>
<feature type="domain" description="Rad4 beta-hairpin" evidence="8">
    <location>
        <begin position="530"/>
        <end position="589"/>
    </location>
</feature>
<evidence type="ECO:0000313" key="12">
    <source>
        <dbReference type="Proteomes" id="UP001276659"/>
    </source>
</evidence>
<feature type="region of interest" description="Disordered" evidence="7">
    <location>
        <begin position="329"/>
        <end position="374"/>
    </location>
</feature>
<dbReference type="Gene3D" id="3.30.60.290">
    <property type="entry name" value="Rad4, beta-hairpin domain BHD2"/>
    <property type="match status" value="1"/>
</dbReference>
<dbReference type="SMART" id="SM01032">
    <property type="entry name" value="BHD_3"/>
    <property type="match status" value="1"/>
</dbReference>
<evidence type="ECO:0000256" key="6">
    <source>
        <dbReference type="SAM" id="Coils"/>
    </source>
</evidence>
<comment type="similarity">
    <text evidence="2">Belongs to the XPC family.</text>
</comment>
<dbReference type="GO" id="GO:0000111">
    <property type="term" value="C:nucleotide-excision repair factor 2 complex"/>
    <property type="evidence" value="ECO:0007669"/>
    <property type="project" value="TreeGrafter"/>
</dbReference>
<evidence type="ECO:0008006" key="13">
    <source>
        <dbReference type="Google" id="ProtNLM"/>
    </source>
</evidence>
<dbReference type="SMART" id="SM01030">
    <property type="entry name" value="BHD_1"/>
    <property type="match status" value="1"/>
</dbReference>
<feature type="compositionally biased region" description="Polar residues" evidence="7">
    <location>
        <begin position="843"/>
        <end position="852"/>
    </location>
</feature>
<dbReference type="InterPro" id="IPR038765">
    <property type="entry name" value="Papain-like_cys_pep_sf"/>
</dbReference>
<evidence type="ECO:0000259" key="10">
    <source>
        <dbReference type="SMART" id="SM01032"/>
    </source>
</evidence>
<dbReference type="GO" id="GO:0006289">
    <property type="term" value="P:nucleotide-excision repair"/>
    <property type="evidence" value="ECO:0007669"/>
    <property type="project" value="InterPro"/>
</dbReference>
<proteinExistence type="inferred from homology"/>
<dbReference type="Proteomes" id="UP001276659">
    <property type="component" value="Unassembled WGS sequence"/>
</dbReference>
<feature type="domain" description="Rad4 beta-hairpin" evidence="10">
    <location>
        <begin position="657"/>
        <end position="731"/>
    </location>
</feature>
<dbReference type="InterPro" id="IPR004583">
    <property type="entry name" value="DNA_repair_Rad4"/>
</dbReference>
<dbReference type="SMART" id="SM01031">
    <property type="entry name" value="BHD_2"/>
    <property type="match status" value="1"/>
</dbReference>
<dbReference type="InterPro" id="IPR018327">
    <property type="entry name" value="BHD_2"/>
</dbReference>
<feature type="coiled-coil region" evidence="6">
    <location>
        <begin position="724"/>
        <end position="751"/>
    </location>
</feature>
<evidence type="ECO:0000256" key="7">
    <source>
        <dbReference type="SAM" id="MobiDB-lite"/>
    </source>
</evidence>
<evidence type="ECO:0000256" key="3">
    <source>
        <dbReference type="ARBA" id="ARBA00022763"/>
    </source>
</evidence>